<dbReference type="GO" id="GO:0000272">
    <property type="term" value="P:polysaccharide catabolic process"/>
    <property type="evidence" value="ECO:0007669"/>
    <property type="project" value="InterPro"/>
</dbReference>
<dbReference type="SUPFAM" id="SSF63446">
    <property type="entry name" value="Type I dockerin domain"/>
    <property type="match status" value="1"/>
</dbReference>
<dbReference type="AlphaFoldDB" id="A0A5K7XQC8"/>
<dbReference type="InterPro" id="IPR002105">
    <property type="entry name" value="Dockerin_1_rpt"/>
</dbReference>
<evidence type="ECO:0008006" key="4">
    <source>
        <dbReference type="Google" id="ProtNLM"/>
    </source>
</evidence>
<reference evidence="3" key="1">
    <citation type="submission" date="2019-10" db="EMBL/GenBank/DDBJ databases">
        <title>Lacipirellula parvula gen. nov., sp. nov., representing a lineage of planctomycetes widespread in freshwater anoxic habitats, and description of the family Lacipirellulaceae.</title>
        <authorList>
            <person name="Dedysh S.N."/>
            <person name="Kulichevskaya I.S."/>
            <person name="Beletsky A.V."/>
            <person name="Rakitin A.L."/>
            <person name="Mardanov A.V."/>
            <person name="Ivanova A.A."/>
            <person name="Saltykova V.X."/>
            <person name="Rijpstra W.I.C."/>
            <person name="Sinninghe Damste J.S."/>
            <person name="Ravin N.V."/>
        </authorList>
    </citation>
    <scope>NUCLEOTIDE SEQUENCE [LARGE SCALE GENOMIC DNA]</scope>
    <source>
        <strain evidence="3">PX69</strain>
    </source>
</reference>
<keyword evidence="1" id="KW-0732">Signal</keyword>
<organism evidence="2 3">
    <name type="scientific">Lacipirellula parvula</name>
    <dbReference type="NCBI Taxonomy" id="2650471"/>
    <lineage>
        <taxon>Bacteria</taxon>
        <taxon>Pseudomonadati</taxon>
        <taxon>Planctomycetota</taxon>
        <taxon>Planctomycetia</taxon>
        <taxon>Pirellulales</taxon>
        <taxon>Lacipirellulaceae</taxon>
        <taxon>Lacipirellula</taxon>
    </lineage>
</organism>
<dbReference type="Proteomes" id="UP000326837">
    <property type="component" value="Chromosome"/>
</dbReference>
<keyword evidence="3" id="KW-1185">Reference proteome</keyword>
<name>A0A5K7XQC8_9BACT</name>
<dbReference type="Gene3D" id="2.60.120.560">
    <property type="entry name" value="Exo-inulinase, domain 1"/>
    <property type="match status" value="1"/>
</dbReference>
<feature type="chain" id="PRO_5024922621" description="PEP-CTERM protein-sorting domain-containing protein" evidence="1">
    <location>
        <begin position="25"/>
        <end position="327"/>
    </location>
</feature>
<feature type="signal peptide" evidence="1">
    <location>
        <begin position="1"/>
        <end position="24"/>
    </location>
</feature>
<dbReference type="PROSITE" id="PS00018">
    <property type="entry name" value="EF_HAND_1"/>
    <property type="match status" value="2"/>
</dbReference>
<dbReference type="KEGG" id="lpav:PLANPX_5411"/>
<dbReference type="RefSeq" id="WP_172992285.1">
    <property type="nucleotide sequence ID" value="NZ_AP021861.1"/>
</dbReference>
<evidence type="ECO:0000313" key="2">
    <source>
        <dbReference type="EMBL" id="BBO35799.1"/>
    </source>
</evidence>
<evidence type="ECO:0000256" key="1">
    <source>
        <dbReference type="SAM" id="SignalP"/>
    </source>
</evidence>
<dbReference type="InterPro" id="IPR018247">
    <property type="entry name" value="EF_Hand_1_Ca_BS"/>
</dbReference>
<gene>
    <name evidence="2" type="ORF">PLANPX_5411</name>
</gene>
<dbReference type="NCBIfam" id="TIGR02595">
    <property type="entry name" value="PEP_CTERM"/>
    <property type="match status" value="1"/>
</dbReference>
<dbReference type="InterPro" id="IPR013424">
    <property type="entry name" value="Ice-binding_C"/>
</dbReference>
<dbReference type="Gene3D" id="1.10.1330.10">
    <property type="entry name" value="Dockerin domain"/>
    <property type="match status" value="1"/>
</dbReference>
<protein>
    <recommendedName>
        <fullName evidence="4">PEP-CTERM protein-sorting domain-containing protein</fullName>
    </recommendedName>
</protein>
<evidence type="ECO:0000313" key="3">
    <source>
        <dbReference type="Proteomes" id="UP000326837"/>
    </source>
</evidence>
<proteinExistence type="predicted"/>
<dbReference type="GO" id="GO:0004553">
    <property type="term" value="F:hydrolase activity, hydrolyzing O-glycosyl compounds"/>
    <property type="evidence" value="ECO:0007669"/>
    <property type="project" value="InterPro"/>
</dbReference>
<dbReference type="EMBL" id="AP021861">
    <property type="protein sequence ID" value="BBO35799.1"/>
    <property type="molecule type" value="Genomic_DNA"/>
</dbReference>
<sequence>MLVAPRSRWSLVTLMGLAMFLPQATEGAAWMDDFSDGSVTDGNPVPWVLNLNGAGPFPGTYDASGGDFYMKPAAGSVTNQMSALVPITLGPTYVRTQGTVLPDPNNPNNKAGNLVLTARVNPQNLTGYLLYLDLSGNLNIQALTGGGASVDLGGADLAFNAGTEVVMEFNAVGNQLTGYAWAANDPAGKPALPQISVSHSSFTSGYAGLAFAEDADGTAGIYRYAAAQETPFVDVNPSNGDFDGDGDVDGVDFLTWQRGFGLTGQPNATTGDANGDGNVDAADLALWKSHFGGPPTPVGAVPEPGSLGLLIAAGMALAAVQRRRALR</sequence>
<dbReference type="InterPro" id="IPR036439">
    <property type="entry name" value="Dockerin_dom_sf"/>
</dbReference>
<accession>A0A5K7XQC8</accession>
<dbReference type="Pfam" id="PF00404">
    <property type="entry name" value="Dockerin_1"/>
    <property type="match status" value="1"/>
</dbReference>